<evidence type="ECO:0008006" key="3">
    <source>
        <dbReference type="Google" id="ProtNLM"/>
    </source>
</evidence>
<evidence type="ECO:0000313" key="1">
    <source>
        <dbReference type="EMBL" id="PPK67454.1"/>
    </source>
</evidence>
<dbReference type="SUPFAM" id="SSF63829">
    <property type="entry name" value="Calcium-dependent phosphotriesterase"/>
    <property type="match status" value="1"/>
</dbReference>
<dbReference type="EMBL" id="PTIX01000007">
    <property type="protein sequence ID" value="PPK67454.1"/>
    <property type="molecule type" value="Genomic_DNA"/>
</dbReference>
<proteinExistence type="predicted"/>
<reference evidence="1 2" key="1">
    <citation type="submission" date="2018-02" db="EMBL/GenBank/DDBJ databases">
        <title>Genomic Encyclopedia of Archaeal and Bacterial Type Strains, Phase II (KMG-II): from individual species to whole genera.</title>
        <authorList>
            <person name="Goeker M."/>
        </authorList>
    </citation>
    <scope>NUCLEOTIDE SEQUENCE [LARGE SCALE GENOMIC DNA]</scope>
    <source>
        <strain evidence="1 2">YU 961-1</strain>
    </source>
</reference>
<dbReference type="Proteomes" id="UP000239203">
    <property type="component" value="Unassembled WGS sequence"/>
</dbReference>
<dbReference type="RefSeq" id="WP_245931304.1">
    <property type="nucleotide sequence ID" value="NZ_CP154825.1"/>
</dbReference>
<accession>A0A2S6GQE9</accession>
<name>A0A2S6GQE9_9PSEU</name>
<protein>
    <recommendedName>
        <fullName evidence="3">Sugar lactone lactonase YvrE</fullName>
    </recommendedName>
</protein>
<evidence type="ECO:0000313" key="2">
    <source>
        <dbReference type="Proteomes" id="UP000239203"/>
    </source>
</evidence>
<organism evidence="1 2">
    <name type="scientific">Actinokineospora auranticolor</name>
    <dbReference type="NCBI Taxonomy" id="155976"/>
    <lineage>
        <taxon>Bacteria</taxon>
        <taxon>Bacillati</taxon>
        <taxon>Actinomycetota</taxon>
        <taxon>Actinomycetes</taxon>
        <taxon>Pseudonocardiales</taxon>
        <taxon>Pseudonocardiaceae</taxon>
        <taxon>Actinokineospora</taxon>
    </lineage>
</organism>
<comment type="caution">
    <text evidence="1">The sequence shown here is derived from an EMBL/GenBank/DDBJ whole genome shotgun (WGS) entry which is preliminary data.</text>
</comment>
<gene>
    <name evidence="1" type="ORF">CLV40_107118</name>
</gene>
<keyword evidence="2" id="KW-1185">Reference proteome</keyword>
<sequence length="281" mass="30316">METFPLTPLDHDPDTEVVMAQPTLQGTLLTVTREGDRLVLRDDDRRVELTGRLATARECDRIGDSYLLLVDEERGRNACVVDANGAVESEFSLGSHCGALAVDADRRVWGGYLGWAIPWEHPAGADATGRTGVEYWHPGVVRWDEHGEFHWVAAVDSGVPVGACYALDTGPHGVIAVTDADEPVLLLDARGRRCGFGSGLVGPSAVAYDGRTATCVGRYKPVPRGEKRRGHDVVTRLDMVTGDLVEVGALVMPDGGPVPELRRDYGRGTTVTVVLGRPRRA</sequence>
<dbReference type="AlphaFoldDB" id="A0A2S6GQE9"/>